<feature type="domain" description="M23ase beta-sheet core" evidence="5">
    <location>
        <begin position="335"/>
        <end position="438"/>
    </location>
</feature>
<dbReference type="CDD" id="cd12797">
    <property type="entry name" value="M23_peptidase"/>
    <property type="match status" value="1"/>
</dbReference>
<dbReference type="InterPro" id="IPR057309">
    <property type="entry name" value="PcsB_CC"/>
</dbReference>
<feature type="region of interest" description="Disordered" evidence="3">
    <location>
        <begin position="271"/>
        <end position="309"/>
    </location>
</feature>
<organism evidence="7 8">
    <name type="scientific">Peribacillus deserti</name>
    <dbReference type="NCBI Taxonomy" id="673318"/>
    <lineage>
        <taxon>Bacteria</taxon>
        <taxon>Bacillati</taxon>
        <taxon>Bacillota</taxon>
        <taxon>Bacilli</taxon>
        <taxon>Bacillales</taxon>
        <taxon>Bacillaceae</taxon>
        <taxon>Peribacillus</taxon>
    </lineage>
</organism>
<evidence type="ECO:0000313" key="7">
    <source>
        <dbReference type="EMBL" id="MBM7694627.1"/>
    </source>
</evidence>
<feature type="compositionally biased region" description="Basic and acidic residues" evidence="3">
    <location>
        <begin position="220"/>
        <end position="235"/>
    </location>
</feature>
<feature type="region of interest" description="Disordered" evidence="3">
    <location>
        <begin position="219"/>
        <end position="238"/>
    </location>
</feature>
<dbReference type="InterPro" id="IPR016047">
    <property type="entry name" value="M23ase_b-sheet_dom"/>
</dbReference>
<dbReference type="Proteomes" id="UP000823486">
    <property type="component" value="Unassembled WGS sequence"/>
</dbReference>
<evidence type="ECO:0000256" key="3">
    <source>
        <dbReference type="SAM" id="MobiDB-lite"/>
    </source>
</evidence>
<evidence type="ECO:0000256" key="2">
    <source>
        <dbReference type="SAM" id="Coils"/>
    </source>
</evidence>
<dbReference type="InterPro" id="IPR011055">
    <property type="entry name" value="Dup_hybrid_motif"/>
</dbReference>
<feature type="coiled-coil region" evidence="2">
    <location>
        <begin position="48"/>
        <end position="117"/>
    </location>
</feature>
<feature type="domain" description="Peptidoglycan hydrolase PcsB coiled-coil" evidence="6">
    <location>
        <begin position="104"/>
        <end position="177"/>
    </location>
</feature>
<evidence type="ECO:0000313" key="8">
    <source>
        <dbReference type="Proteomes" id="UP000823486"/>
    </source>
</evidence>
<dbReference type="EMBL" id="JAFBFI010000029">
    <property type="protein sequence ID" value="MBM7694627.1"/>
    <property type="molecule type" value="Genomic_DNA"/>
</dbReference>
<keyword evidence="8" id="KW-1185">Reference proteome</keyword>
<protein>
    <submittedName>
        <fullName evidence="7">Peptidoglycan hydrolase CwlO-like protein</fullName>
    </submittedName>
</protein>
<comment type="caution">
    <text evidence="7">The sequence shown here is derived from an EMBL/GenBank/DDBJ whole genome shotgun (WGS) entry which is preliminary data.</text>
</comment>
<dbReference type="InterPro" id="IPR050570">
    <property type="entry name" value="Cell_wall_metabolism_enzyme"/>
</dbReference>
<proteinExistence type="predicted"/>
<dbReference type="Gene3D" id="6.10.250.3150">
    <property type="match status" value="1"/>
</dbReference>
<accession>A0ABS2QN89</accession>
<dbReference type="Pfam" id="PF01551">
    <property type="entry name" value="Peptidase_M23"/>
    <property type="match status" value="1"/>
</dbReference>
<evidence type="ECO:0000256" key="1">
    <source>
        <dbReference type="ARBA" id="ARBA00022729"/>
    </source>
</evidence>
<dbReference type="SUPFAM" id="SSF51261">
    <property type="entry name" value="Duplicated hybrid motif"/>
    <property type="match status" value="1"/>
</dbReference>
<evidence type="ECO:0000256" key="4">
    <source>
        <dbReference type="SAM" id="SignalP"/>
    </source>
</evidence>
<dbReference type="PANTHER" id="PTHR21666">
    <property type="entry name" value="PEPTIDASE-RELATED"/>
    <property type="match status" value="1"/>
</dbReference>
<feature type="chain" id="PRO_5045836112" evidence="4">
    <location>
        <begin position="26"/>
        <end position="443"/>
    </location>
</feature>
<feature type="compositionally biased region" description="Low complexity" evidence="3">
    <location>
        <begin position="272"/>
        <end position="281"/>
    </location>
</feature>
<feature type="compositionally biased region" description="Polar residues" evidence="3">
    <location>
        <begin position="282"/>
        <end position="305"/>
    </location>
</feature>
<keyword evidence="2" id="KW-0175">Coiled coil</keyword>
<dbReference type="Gene3D" id="2.70.70.10">
    <property type="entry name" value="Glucose Permease (Domain IIA)"/>
    <property type="match status" value="1"/>
</dbReference>
<dbReference type="PANTHER" id="PTHR21666:SF270">
    <property type="entry name" value="MUREIN HYDROLASE ACTIVATOR ENVC"/>
    <property type="match status" value="1"/>
</dbReference>
<dbReference type="RefSeq" id="WP_204547606.1">
    <property type="nucleotide sequence ID" value="NZ_JAFBFI010000029.1"/>
</dbReference>
<evidence type="ECO:0000259" key="5">
    <source>
        <dbReference type="Pfam" id="PF01551"/>
    </source>
</evidence>
<evidence type="ECO:0000259" key="6">
    <source>
        <dbReference type="Pfam" id="PF24568"/>
    </source>
</evidence>
<feature type="signal peptide" evidence="4">
    <location>
        <begin position="1"/>
        <end position="25"/>
    </location>
</feature>
<reference evidence="7 8" key="1">
    <citation type="submission" date="2021-01" db="EMBL/GenBank/DDBJ databases">
        <title>Genomic Encyclopedia of Type Strains, Phase IV (KMG-IV): sequencing the most valuable type-strain genomes for metagenomic binning, comparative biology and taxonomic classification.</title>
        <authorList>
            <person name="Goeker M."/>
        </authorList>
    </citation>
    <scope>NUCLEOTIDE SEQUENCE [LARGE SCALE GENOMIC DNA]</scope>
    <source>
        <strain evidence="7 8">DSM 105482</strain>
    </source>
</reference>
<dbReference type="Pfam" id="PF24568">
    <property type="entry name" value="CC_PcsB"/>
    <property type="match status" value="1"/>
</dbReference>
<name>A0ABS2QN89_9BACI</name>
<keyword evidence="1 4" id="KW-0732">Signal</keyword>
<gene>
    <name evidence="7" type="ORF">JOC77_004102</name>
</gene>
<sequence length="443" mass="48402">MRKNLLHISLAAGLVIFSIVQPVQASINQMESKKQQIQEKRHSVQSGINQAEATLKSLQGKQQSVAEKIEIVSNLIKETTEKINEQTNQISQTKVEIAELRKEIEIVKERMAQREALLKERARAMQASGGNADYLEVLLGSKSFGNFLERVNAVAAIMDADQEILRQQEEDKKKLENDQKQLETKLADLEQMLQDLQVMKDQQRKQAVQLSQLMKQLQAQEKETHAHQMDLKEQEDLLSSQEASIKQAINLEKTRQAELAAARKRAAEEARQQAALAAKQASMQKASNKSESRAGSSTPSIQSYSAPAPAVSGGTFTRPAAGILSSNYGLRGSENHKGVDIASGGYVPIMAAADGIVSRAYASSSYGNVVFVSHSINGQVYTTVYAHMQSFAVSTGQVVAKGQQIGVMGNTGQSSGQHLHFELHKGPWNAAKSNAVNPIGIVF</sequence>